<sequence>MLLEVCVDDAAGLASAIVGGADRIELCSALELGGLTPTPGLMALAARAPITVRAMVRPRPGDFVFGAADVEAMLGDIAAIRAAGLSGVVLGASLPDGRLDTETLHILMRAATGLGATLHRAVDLVPEMAEAIEQAVGLGFDTVLTSGGASNVIDGAETIALAHRIADGRLTIMAGTGVNESSAAQLLVRVKLDALHGSCSEPAPVASAAASRLGFDSPGRRSTSAAKVAALKAVMVRSQTGRR</sequence>
<dbReference type="Gene3D" id="3.20.20.380">
    <property type="entry name" value="Copper homeostasis (CutC) domain"/>
    <property type="match status" value="1"/>
</dbReference>
<evidence type="ECO:0000313" key="3">
    <source>
        <dbReference type="EMBL" id="KKC31264.1"/>
    </source>
</evidence>
<comment type="caution">
    <text evidence="3">The sequence shown here is derived from an EMBL/GenBank/DDBJ whole genome shotgun (WGS) entry which is preliminary data.</text>
</comment>
<comment type="subcellular location">
    <subcellularLocation>
        <location evidence="2">Cytoplasm</location>
    </subcellularLocation>
</comment>
<dbReference type="EMBL" id="LAPV01000199">
    <property type="protein sequence ID" value="KKC31264.1"/>
    <property type="molecule type" value="Genomic_DNA"/>
</dbReference>
<dbReference type="InterPro" id="IPR036822">
    <property type="entry name" value="CutC-like_dom_sf"/>
</dbReference>
<keyword evidence="4" id="KW-1185">Reference proteome</keyword>
<keyword evidence="2" id="KW-0963">Cytoplasm</keyword>
<dbReference type="SUPFAM" id="SSF110395">
    <property type="entry name" value="CutC-like"/>
    <property type="match status" value="1"/>
</dbReference>
<dbReference type="Pfam" id="PF03932">
    <property type="entry name" value="CutC"/>
    <property type="match status" value="1"/>
</dbReference>
<evidence type="ECO:0000313" key="4">
    <source>
        <dbReference type="Proteomes" id="UP000033519"/>
    </source>
</evidence>
<name>A0ABR5DTC1_9HYPH</name>
<dbReference type="HAMAP" id="MF_00795">
    <property type="entry name" value="CutC"/>
    <property type="match status" value="1"/>
</dbReference>
<accession>A0ABR5DTC1</accession>
<dbReference type="Proteomes" id="UP000033519">
    <property type="component" value="Unassembled WGS sequence"/>
</dbReference>
<dbReference type="PANTHER" id="PTHR12598">
    <property type="entry name" value="COPPER HOMEOSTASIS PROTEIN CUTC"/>
    <property type="match status" value="1"/>
</dbReference>
<organism evidence="3 4">
    <name type="scientific">Devosia psychrophila</name>
    <dbReference type="NCBI Taxonomy" id="728005"/>
    <lineage>
        <taxon>Bacteria</taxon>
        <taxon>Pseudomonadati</taxon>
        <taxon>Pseudomonadota</taxon>
        <taxon>Alphaproteobacteria</taxon>
        <taxon>Hyphomicrobiales</taxon>
        <taxon>Devosiaceae</taxon>
        <taxon>Devosia</taxon>
    </lineage>
</organism>
<evidence type="ECO:0000256" key="1">
    <source>
        <dbReference type="ARBA" id="ARBA00007768"/>
    </source>
</evidence>
<comment type="caution">
    <text evidence="2">Once thought to be involved in copper homeostasis, experiments in E.coli have shown this is not the case.</text>
</comment>
<reference evidence="3 4" key="1">
    <citation type="submission" date="2015-03" db="EMBL/GenBank/DDBJ databases">
        <authorList>
            <person name="Lepp D."/>
            <person name="Hassan Y.I."/>
            <person name="Li X.-Z."/>
            <person name="Zhou T."/>
        </authorList>
    </citation>
    <scope>NUCLEOTIDE SEQUENCE [LARGE SCALE GENOMIC DNA]</scope>
    <source>
        <strain evidence="3 4">Cr7-05</strain>
    </source>
</reference>
<comment type="similarity">
    <text evidence="1 2">Belongs to the CutC family.</text>
</comment>
<dbReference type="PANTHER" id="PTHR12598:SF0">
    <property type="entry name" value="COPPER HOMEOSTASIS PROTEIN CUTC HOMOLOG"/>
    <property type="match status" value="1"/>
</dbReference>
<gene>
    <name evidence="2" type="primary">cutC</name>
    <name evidence="3" type="ORF">WH91_20840</name>
</gene>
<proteinExistence type="inferred from homology"/>
<dbReference type="InterPro" id="IPR005627">
    <property type="entry name" value="CutC-like"/>
</dbReference>
<evidence type="ECO:0000256" key="2">
    <source>
        <dbReference type="HAMAP-Rule" id="MF_00795"/>
    </source>
</evidence>
<protein>
    <recommendedName>
        <fullName evidence="2">PF03932 family protein CutC</fullName>
    </recommendedName>
</protein>